<dbReference type="KEGG" id="paby:Ga0080574_TMP2310"/>
<reference evidence="7 8" key="1">
    <citation type="submission" date="2016-04" db="EMBL/GenBank/DDBJ databases">
        <title>Deep-sea bacteria in the southern Pacific.</title>
        <authorList>
            <person name="Tang K."/>
        </authorList>
    </citation>
    <scope>NUCLEOTIDE SEQUENCE [LARGE SCALE GENOMIC DNA]</scope>
    <source>
        <strain evidence="7 8">JLT2014</strain>
    </source>
</reference>
<dbReference type="Gene3D" id="3.30.1330.60">
    <property type="entry name" value="OmpA-like domain"/>
    <property type="match status" value="1"/>
</dbReference>
<evidence type="ECO:0000313" key="8">
    <source>
        <dbReference type="Proteomes" id="UP000187059"/>
    </source>
</evidence>
<dbReference type="InterPro" id="IPR036737">
    <property type="entry name" value="OmpA-like_sf"/>
</dbReference>
<evidence type="ECO:0000256" key="1">
    <source>
        <dbReference type="ARBA" id="ARBA00004370"/>
    </source>
</evidence>
<evidence type="ECO:0000313" key="7">
    <source>
        <dbReference type="EMBL" id="APZ52644.1"/>
    </source>
</evidence>
<comment type="subcellular location">
    <subcellularLocation>
        <location evidence="1">Membrane</location>
    </subcellularLocation>
</comment>
<dbReference type="OrthoDB" id="7170686at2"/>
<keyword evidence="2 5" id="KW-0812">Transmembrane</keyword>
<proteinExistence type="predicted"/>
<evidence type="ECO:0000256" key="4">
    <source>
        <dbReference type="SAM" id="MobiDB-lite"/>
    </source>
</evidence>
<sequence length="275" mass="29805">MAVDSNVAPVIIKRKKVSGGDGHHGGAWKVAYADFVTAMMAFFMLMWLLNATTEKQRKGLADYFSPTVAISRVSGGGDGSLGGDSVFSENTLPRVGTGATSLRPTSEASESRSMQPDMAQAGAEELRQVEDLLMGRTGESMVDDGLLRHIVTRVTDEGLVVELFETADARLFDEDGQPTELLRALSGVIVRVSAMVTNPVAVEGHVSAYPVVLAHDPSWDVSSGHADRFRELLISGGLNKRRVDRVTAHADREPTERNPMDPRNNRIEVIFLRGS</sequence>
<keyword evidence="3 5" id="KW-0472">Membrane</keyword>
<dbReference type="PANTHER" id="PTHR30329">
    <property type="entry name" value="STATOR ELEMENT OF FLAGELLAR MOTOR COMPLEX"/>
    <property type="match status" value="1"/>
</dbReference>
<dbReference type="EMBL" id="CP015093">
    <property type="protein sequence ID" value="APZ52644.1"/>
    <property type="molecule type" value="Genomic_DNA"/>
</dbReference>
<evidence type="ECO:0000256" key="5">
    <source>
        <dbReference type="SAM" id="Phobius"/>
    </source>
</evidence>
<gene>
    <name evidence="7" type="ORF">Ga0080574_TMP2310</name>
</gene>
<feature type="transmembrane region" description="Helical" evidence="5">
    <location>
        <begin position="30"/>
        <end position="49"/>
    </location>
</feature>
<organism evidence="7 8">
    <name type="scientific">Salipiger abyssi</name>
    <dbReference type="NCBI Taxonomy" id="1250539"/>
    <lineage>
        <taxon>Bacteria</taxon>
        <taxon>Pseudomonadati</taxon>
        <taxon>Pseudomonadota</taxon>
        <taxon>Alphaproteobacteria</taxon>
        <taxon>Rhodobacterales</taxon>
        <taxon>Roseobacteraceae</taxon>
        <taxon>Salipiger</taxon>
    </lineage>
</organism>
<feature type="region of interest" description="Disordered" evidence="4">
    <location>
        <begin position="82"/>
        <end position="116"/>
    </location>
</feature>
<dbReference type="AlphaFoldDB" id="A0A1P8UTA0"/>
<evidence type="ECO:0000259" key="6">
    <source>
        <dbReference type="Pfam" id="PF13677"/>
    </source>
</evidence>
<dbReference type="STRING" id="1250539.Ga0080574_TMP2310"/>
<dbReference type="PANTHER" id="PTHR30329:SF21">
    <property type="entry name" value="LIPOPROTEIN YIAD-RELATED"/>
    <property type="match status" value="1"/>
</dbReference>
<dbReference type="Pfam" id="PF13677">
    <property type="entry name" value="MotB_plug"/>
    <property type="match status" value="1"/>
</dbReference>
<accession>A0A1P8UTA0</accession>
<keyword evidence="5" id="KW-1133">Transmembrane helix</keyword>
<protein>
    <submittedName>
        <fullName evidence="7">Chemotaxis protein MotB</fullName>
    </submittedName>
</protein>
<dbReference type="Proteomes" id="UP000187059">
    <property type="component" value="Chromosome"/>
</dbReference>
<dbReference type="RefSeq" id="WP_076699140.1">
    <property type="nucleotide sequence ID" value="NZ_CP015093.1"/>
</dbReference>
<dbReference type="InterPro" id="IPR050330">
    <property type="entry name" value="Bact_OuterMem_StrucFunc"/>
</dbReference>
<evidence type="ECO:0000256" key="3">
    <source>
        <dbReference type="ARBA" id="ARBA00023136"/>
    </source>
</evidence>
<feature type="compositionally biased region" description="Polar residues" evidence="4">
    <location>
        <begin position="98"/>
        <end position="114"/>
    </location>
</feature>
<keyword evidence="8" id="KW-1185">Reference proteome</keyword>
<feature type="domain" description="Motility protein B-like N-terminal" evidence="6">
    <location>
        <begin position="14"/>
        <end position="66"/>
    </location>
</feature>
<dbReference type="InterPro" id="IPR025713">
    <property type="entry name" value="MotB-like_N_dom"/>
</dbReference>
<name>A0A1P8UTA0_9RHOB</name>
<dbReference type="GO" id="GO:0016020">
    <property type="term" value="C:membrane"/>
    <property type="evidence" value="ECO:0007669"/>
    <property type="project" value="UniProtKB-SubCell"/>
</dbReference>
<evidence type="ECO:0000256" key="2">
    <source>
        <dbReference type="ARBA" id="ARBA00022692"/>
    </source>
</evidence>